<dbReference type="SUPFAM" id="SSF54637">
    <property type="entry name" value="Thioesterase/thiol ester dehydrase-isomerase"/>
    <property type="match status" value="1"/>
</dbReference>
<organism evidence="2 3">
    <name type="scientific">Candidatus Dehalogenimonas loeffleri</name>
    <dbReference type="NCBI Taxonomy" id="3127115"/>
    <lineage>
        <taxon>Bacteria</taxon>
        <taxon>Bacillati</taxon>
        <taxon>Chloroflexota</taxon>
        <taxon>Dehalococcoidia</taxon>
        <taxon>Dehalococcoidales</taxon>
        <taxon>Dehalococcoidaceae</taxon>
        <taxon>Dehalogenimonas</taxon>
    </lineage>
</organism>
<evidence type="ECO:0000313" key="2">
    <source>
        <dbReference type="EMBL" id="WWX24898.1"/>
    </source>
</evidence>
<reference evidence="2 3" key="1">
    <citation type="submission" date="2024-03" db="EMBL/GenBank/DDBJ databases">
        <title>A Dehalogenimonas Isolated from Estuarine Sediments Dihaloeliminates Chlorinated Alkanes.</title>
        <authorList>
            <person name="Yang Y."/>
            <person name="Wang H."/>
        </authorList>
    </citation>
    <scope>NUCLEOTIDE SEQUENCE [LARGE SCALE GENOMIC DNA]</scope>
    <source>
        <strain evidence="2 3">W</strain>
    </source>
</reference>
<dbReference type="InterPro" id="IPR029069">
    <property type="entry name" value="HotDog_dom_sf"/>
</dbReference>
<name>A0ABZ2J3K7_9CHLR</name>
<sequence>MEPIPITELKGKAGYELPPLMFYIERGLVNKFAAAVGDLNSRWETEAPPSLIPALGFDQVYEILASAETVAVLHGATDVEFIKPVNIGDTIVMKAVISSARERRTENGITVFVNFNISYINQEAGVVANCRQTALVTRHD</sequence>
<protein>
    <submittedName>
        <fullName evidence="2">MaoC family dehydratase N-terminal domain-containing protein</fullName>
    </submittedName>
</protein>
<evidence type="ECO:0000313" key="3">
    <source>
        <dbReference type="Proteomes" id="UP001375370"/>
    </source>
</evidence>
<gene>
    <name evidence="2" type="ORF">V8247_06445</name>
</gene>
<dbReference type="InterPro" id="IPR039569">
    <property type="entry name" value="FAS1-like_DH_region"/>
</dbReference>
<dbReference type="EMBL" id="CP146612">
    <property type="protein sequence ID" value="WWX24898.1"/>
    <property type="molecule type" value="Genomic_DNA"/>
</dbReference>
<keyword evidence="3" id="KW-1185">Reference proteome</keyword>
<accession>A0ABZ2J3K7</accession>
<dbReference type="RefSeq" id="WP_338737024.1">
    <property type="nucleotide sequence ID" value="NZ_CP146612.1"/>
</dbReference>
<evidence type="ECO:0000259" key="1">
    <source>
        <dbReference type="Pfam" id="PF13452"/>
    </source>
</evidence>
<dbReference type="Pfam" id="PF13452">
    <property type="entry name" value="FAS1_DH_region"/>
    <property type="match status" value="1"/>
</dbReference>
<dbReference type="Gene3D" id="3.10.129.10">
    <property type="entry name" value="Hotdog Thioesterase"/>
    <property type="match status" value="1"/>
</dbReference>
<proteinExistence type="predicted"/>
<feature type="domain" description="FAS1-like dehydratase" evidence="1">
    <location>
        <begin position="14"/>
        <end position="128"/>
    </location>
</feature>
<dbReference type="Proteomes" id="UP001375370">
    <property type="component" value="Chromosome"/>
</dbReference>